<accession>A0A1I6FN22</accession>
<dbReference type="PANTHER" id="PTHR23416:SF23">
    <property type="entry name" value="ACETYLTRANSFERASE C18B11.09C-RELATED"/>
    <property type="match status" value="1"/>
</dbReference>
<dbReference type="EMBL" id="FOYQ01000001">
    <property type="protein sequence ID" value="SFR31331.1"/>
    <property type="molecule type" value="Genomic_DNA"/>
</dbReference>
<dbReference type="Gene3D" id="2.160.10.10">
    <property type="entry name" value="Hexapeptide repeat proteins"/>
    <property type="match status" value="1"/>
</dbReference>
<dbReference type="InterPro" id="IPR018357">
    <property type="entry name" value="Hexapep_transf_CS"/>
</dbReference>
<proteinExistence type="inferred from homology"/>
<keyword evidence="5" id="KW-1185">Reference proteome</keyword>
<evidence type="ECO:0000313" key="4">
    <source>
        <dbReference type="EMBL" id="SFR31331.1"/>
    </source>
</evidence>
<dbReference type="OrthoDB" id="9814490at2"/>
<dbReference type="PROSITE" id="PS00101">
    <property type="entry name" value="HEXAPEP_TRANSFERASES"/>
    <property type="match status" value="1"/>
</dbReference>
<organism evidence="4 5">
    <name type="scientific">Robiginitalea myxolifaciens</name>
    <dbReference type="NCBI Taxonomy" id="400055"/>
    <lineage>
        <taxon>Bacteria</taxon>
        <taxon>Pseudomonadati</taxon>
        <taxon>Bacteroidota</taxon>
        <taxon>Flavobacteriia</taxon>
        <taxon>Flavobacteriales</taxon>
        <taxon>Flavobacteriaceae</taxon>
        <taxon>Robiginitalea</taxon>
    </lineage>
</organism>
<dbReference type="InterPro" id="IPR011004">
    <property type="entry name" value="Trimer_LpxA-like_sf"/>
</dbReference>
<gene>
    <name evidence="4" type="ORF">SAMN04490243_0158</name>
</gene>
<dbReference type="RefSeq" id="WP_092979909.1">
    <property type="nucleotide sequence ID" value="NZ_FOYQ01000001.1"/>
</dbReference>
<dbReference type="STRING" id="400055.SAMN04490243_0158"/>
<keyword evidence="3" id="KW-0677">Repeat</keyword>
<evidence type="ECO:0000256" key="2">
    <source>
        <dbReference type="ARBA" id="ARBA00022679"/>
    </source>
</evidence>
<evidence type="ECO:0000313" key="5">
    <source>
        <dbReference type="Proteomes" id="UP000199534"/>
    </source>
</evidence>
<name>A0A1I6FN22_9FLAO</name>
<protein>
    <submittedName>
        <fullName evidence="4">Putative colanic acid biosynthesis acetyltransferase WcaF</fullName>
    </submittedName>
</protein>
<dbReference type="PANTHER" id="PTHR23416">
    <property type="entry name" value="SIALIC ACID SYNTHASE-RELATED"/>
    <property type="match status" value="1"/>
</dbReference>
<comment type="similarity">
    <text evidence="1">Belongs to the transferase hexapeptide repeat family.</text>
</comment>
<dbReference type="InterPro" id="IPR051159">
    <property type="entry name" value="Hexapeptide_acetyltransf"/>
</dbReference>
<dbReference type="AlphaFoldDB" id="A0A1I6FN22"/>
<reference evidence="4 5" key="1">
    <citation type="submission" date="2016-10" db="EMBL/GenBank/DDBJ databases">
        <authorList>
            <person name="de Groot N.N."/>
        </authorList>
    </citation>
    <scope>NUCLEOTIDE SEQUENCE [LARGE SCALE GENOMIC DNA]</scope>
    <source>
        <strain evidence="4 5">DSM 21019</strain>
    </source>
</reference>
<sequence>MDKGSTLDLQNYKNRLGLKNKAGRAIWFVAYWLLFRPFAGRPLQFWRNLILRIFGAKITGNPLVFASAKIWAPWNLEINNACISYNCRVYNVDKVIIEEFAVISHNVHLCSASHDISSPTYELVHEPIRIGKQAWVAADSFIGPGIDVGEGAVVAARAVVTKDVAPWTVVGGNPAVKLKERTINKT</sequence>
<dbReference type="SUPFAM" id="SSF51161">
    <property type="entry name" value="Trimeric LpxA-like enzymes"/>
    <property type="match status" value="1"/>
</dbReference>
<dbReference type="GO" id="GO:0008374">
    <property type="term" value="F:O-acyltransferase activity"/>
    <property type="evidence" value="ECO:0007669"/>
    <property type="project" value="TreeGrafter"/>
</dbReference>
<dbReference type="Proteomes" id="UP000199534">
    <property type="component" value="Unassembled WGS sequence"/>
</dbReference>
<evidence type="ECO:0000256" key="1">
    <source>
        <dbReference type="ARBA" id="ARBA00007274"/>
    </source>
</evidence>
<dbReference type="GO" id="GO:0005829">
    <property type="term" value="C:cytosol"/>
    <property type="evidence" value="ECO:0007669"/>
    <property type="project" value="TreeGrafter"/>
</dbReference>
<keyword evidence="2 4" id="KW-0808">Transferase</keyword>
<evidence type="ECO:0000256" key="3">
    <source>
        <dbReference type="ARBA" id="ARBA00022737"/>
    </source>
</evidence>